<organism evidence="4 5">
    <name type="scientific">Paenibacillus oryzisoli</name>
    <dbReference type="NCBI Taxonomy" id="1850517"/>
    <lineage>
        <taxon>Bacteria</taxon>
        <taxon>Bacillati</taxon>
        <taxon>Bacillota</taxon>
        <taxon>Bacilli</taxon>
        <taxon>Bacillales</taxon>
        <taxon>Paenibacillaceae</taxon>
        <taxon>Paenibacillus</taxon>
    </lineage>
</organism>
<dbReference type="GO" id="GO:0030313">
    <property type="term" value="C:cell envelope"/>
    <property type="evidence" value="ECO:0007669"/>
    <property type="project" value="UniProtKB-SubCell"/>
</dbReference>
<dbReference type="SUPFAM" id="SSF49785">
    <property type="entry name" value="Galactose-binding domain-like"/>
    <property type="match status" value="4"/>
</dbReference>
<keyword evidence="5" id="KW-1185">Reference proteome</keyword>
<comment type="caution">
    <text evidence="4">The sequence shown here is derived from an EMBL/GenBank/DDBJ whole genome shotgun (WGS) entry which is preliminary data.</text>
</comment>
<gene>
    <name evidence="4" type="ORF">A8708_33705</name>
</gene>
<dbReference type="InterPro" id="IPR001119">
    <property type="entry name" value="SLH_dom"/>
</dbReference>
<dbReference type="PROSITE" id="PS51272">
    <property type="entry name" value="SLH"/>
    <property type="match status" value="3"/>
</dbReference>
<evidence type="ECO:0000313" key="5">
    <source>
        <dbReference type="Proteomes" id="UP000078454"/>
    </source>
</evidence>
<dbReference type="STRING" id="1850517.A8708_33705"/>
<proteinExistence type="predicted"/>
<feature type="domain" description="SLH" evidence="3">
    <location>
        <begin position="2206"/>
        <end position="2267"/>
    </location>
</feature>
<dbReference type="InterPro" id="IPR008979">
    <property type="entry name" value="Galactose-bd-like_sf"/>
</dbReference>
<dbReference type="GO" id="GO:0016829">
    <property type="term" value="F:lyase activity"/>
    <property type="evidence" value="ECO:0007669"/>
    <property type="project" value="InterPro"/>
</dbReference>
<dbReference type="EMBL" id="LYPB01000089">
    <property type="protein sequence ID" value="OAS14461.1"/>
    <property type="molecule type" value="Genomic_DNA"/>
</dbReference>
<feature type="compositionally biased region" description="Gly residues" evidence="2">
    <location>
        <begin position="1833"/>
        <end position="1844"/>
    </location>
</feature>
<dbReference type="Gene3D" id="2.70.98.70">
    <property type="match status" value="1"/>
</dbReference>
<dbReference type="Proteomes" id="UP000078454">
    <property type="component" value="Unassembled WGS sequence"/>
</dbReference>
<dbReference type="SUPFAM" id="SSF48230">
    <property type="entry name" value="Chondroitin AC/alginate lyase"/>
    <property type="match status" value="1"/>
</dbReference>
<dbReference type="Pfam" id="PF07940">
    <property type="entry name" value="Hepar_II_III_C"/>
    <property type="match status" value="1"/>
</dbReference>
<dbReference type="Pfam" id="PF00395">
    <property type="entry name" value="SLH"/>
    <property type="match status" value="3"/>
</dbReference>
<dbReference type="RefSeq" id="WP_068669374.1">
    <property type="nucleotide sequence ID" value="NZ_LYPB01000089.1"/>
</dbReference>
<accession>A0A198A0B2</accession>
<dbReference type="Gene3D" id="2.60.120.260">
    <property type="entry name" value="Galactose-binding domain-like"/>
    <property type="match status" value="5"/>
</dbReference>
<evidence type="ECO:0000313" key="4">
    <source>
        <dbReference type="EMBL" id="OAS14461.1"/>
    </source>
</evidence>
<sequence>MYRSKSRRWIAACLSLLMVFSVLGVFPVKARADSPSVLLNSGFEQVGSNGKPASWTDWNVTGISSSTTTVHSGVYSVQVFDPDSTTTSVDLRSVRIPVTVGKEYEASIYSYNNPGKTGGTYLYLEFFNASNVSLVAPRDTNSTVSQWKSLYVSQVAPATAAYAVLRLYSGKADVGTSYFDDAAFGEVIPPKNSGFEQITNGRPVGWGDWSGAWTTIAPSTTTVHSGVYSVQLTDPDTTISVDLRSQVIPITGGKEYEASIYSYNTPGMQGSSHLYLDFLNAAGASITSVTPRDTNSTTGQWKQLFVSQVAPADAVSVRLRLYSGKGDMGTSYFDDVTFKEVISNPNILLKNGDMEMLANSMPRFWTSLYGGDIAASQVRKHSGDNSLRITDADASNGFGVRSQLIPVTPGVNYQAEAFAYNESGSPTVFLEFWNDASTNTANNISNVLATGSTLNAWKPIRASGVAPAGAKYASVRLWSGAANVGTTYFDDVSFSETPPDASANLNNGAFEKLDNTRPSQWRAVDGAVEIANAPVYEGTHSVKVTNTAGQKSALRSHLISVSPEMTYTSGVSAFASGGTAKLELEFWDADKVFLSSQSQTGVSGNVWEPITLTSATPGQAAYVSLRLGTSETTGGTVYFDSATFIRSGTVTNSKTRTTLYSTEKVTAARQNVAQLQWAKSMKDAAVSKADTYLAKGLDFLWDAIPGQTLPRSYAVNQALGSPVTGKAVEQFGNYPYQANPLNEPWKIIDPSSGYKFPTNDFGAFYNSGLDEHGMFRPELADRSLLVNTLYPEKGPTWGVDDGLGWVDDQGNRYTFIAYYVHWFVWYRENSLITQALVAFRDAYLYTGDVKYARAGTIMLDRVADMYPEMDVSKYDRAAFINSWGKSVGQGKVVGGIWETENIKTYLSAYDAFFPAMDDPATIQFLQQKAVDKRNTNAKNSGSAIRRNIEDGIVKQVFPAVKKTQILGNDGMHQSALAMAAVVYDTLPDTKEWLDFIFQTGEVLFNPTRLTGGNILNSLVANVDRDGNGNESSPGYNLLWLQTHRMTADILEGYDLYPGADLYQNVKFQKMFSAMNPLLLSEKYTANIGDTGRTGNPFLVYRMSDLVKAFDKYGDPIYAQLIYFMNNNTTDGIHTDVFAANPNAIADRIQAAIGQYGLLDLKSINESGYGFTALRDGESPDVTYGTRLGFGGMTVSAQSKPLKFVEESGSVLMEATQNGEMATFEFDVPQTDDYDLDILAIKASASGIYRVSIDGQFVKDLDFYGEDSSSYMTLTRLNLTQGTHQIAFVGNGKNTSSSGYTMGIRVLSLLNEDARVLRDAQTVARNTLRDVWMFYGRDSTHGHRDTLNIGMHAFGLDLSPDLGYPEYADNVDMHRAQWVVNTISHNTVNVDARKQNENVAAADPKHFDSTDLVKLIDVESSDVYPQTSLYKRTTAMIKADEENSYTVDLFRVKGGNDHYFSFHGADGTVSTEGLNFTAQPTGTYAGTNVAYAQRYDDIDGPLYMGSGFQYLKNVERDASPSEQFSIDWNVKDTWNVYGQGSGAATNVHLRLTMLGNVDDVAMADGVPPTNKVGNPATLRYMIAHRNGTNLDSLFTSIIEPYRGERFITSITPLVVKDGSQVAPDSEVRAVRVTLQNGRTDYIISSLDETKAYSVELPDADYTLAFKGFLGVYSVQDDGKVNTYLHDGSYLRKGDEDGQEQVGAIIGTVTSFTQTLSQHNEIIVEIAGLADLPADLVGKSVIIQNDGVGNAAYTIQGVTMVDDTHLKLDIGDITLVRSYKDPNDFSKGFMYNIAAGASFRIPLTYTSSQNASVDPPVDGGSGGNPGNTPDDTSGGTPGGVSGGISSGGQASAGQSFQIHPSGTQITNIIAGFEKTADGRTIASRVIEEAAFLKAAEALQDGKQTIVVEVQDVEAGAKIHLPASAVSAAQSKAPNAWLRLQQDILTINLPLASVDVNELSKKLGAKAEDIQLTLSVSPVASTTASVLQEYAEQAGVKPVAGLIEITLNAEAGGRQTSVGDFNGAYATGTFNVTGATDTKKLTAVSVDPLTGQLRFLPAIITVTGNTAQVTVKMKTTGIITIVESNKSFEDLNNHWAKSAVELLASKLVIQGTTTNEFAPQAQISRAQFAVLLARALSLPQGEAGTYSDIQSSDWFAGEVAAATQAGIIDGFDNGTFQPDANITREQAAVMITRVLKLLDKKPTETSKGLSAFTDSGQISSYAKNAVADAVNAGIINGVTDRAFVPGENATRAEAAVMLIRLLQYVAFINN</sequence>
<evidence type="ECO:0000259" key="3">
    <source>
        <dbReference type="PROSITE" id="PS51272"/>
    </source>
</evidence>
<evidence type="ECO:0000256" key="1">
    <source>
        <dbReference type="ARBA" id="ARBA00004196"/>
    </source>
</evidence>
<dbReference type="InterPro" id="IPR012480">
    <property type="entry name" value="Hepar_II_III_C"/>
</dbReference>
<name>A0A198A0B2_9BACL</name>
<protein>
    <recommendedName>
        <fullName evidence="3">SLH domain-containing protein</fullName>
    </recommendedName>
</protein>
<dbReference type="Gene3D" id="1.50.10.100">
    <property type="entry name" value="Chondroitin AC/alginate lyase"/>
    <property type="match status" value="1"/>
</dbReference>
<dbReference type="InterPro" id="IPR051465">
    <property type="entry name" value="Cell_Envelope_Struct_Comp"/>
</dbReference>
<evidence type="ECO:0000256" key="2">
    <source>
        <dbReference type="SAM" id="MobiDB-lite"/>
    </source>
</evidence>
<dbReference type="PANTHER" id="PTHR43308">
    <property type="entry name" value="OUTER MEMBRANE PROTEIN ALPHA-RELATED"/>
    <property type="match status" value="1"/>
</dbReference>
<dbReference type="OrthoDB" id="2491499at2"/>
<feature type="region of interest" description="Disordered" evidence="2">
    <location>
        <begin position="1808"/>
        <end position="1855"/>
    </location>
</feature>
<feature type="domain" description="SLH" evidence="3">
    <location>
        <begin position="2139"/>
        <end position="2202"/>
    </location>
</feature>
<reference evidence="4 5" key="1">
    <citation type="submission" date="2016-05" db="EMBL/GenBank/DDBJ databases">
        <title>Paenibacillus sp. 1ZS3-15 nov., isolated from the rhizosphere soil.</title>
        <authorList>
            <person name="Zhang X.X."/>
            <person name="Zhang J."/>
        </authorList>
    </citation>
    <scope>NUCLEOTIDE SEQUENCE [LARGE SCALE GENOMIC DNA]</scope>
    <source>
        <strain evidence="4 5">1ZS3-15</strain>
    </source>
</reference>
<feature type="domain" description="SLH" evidence="3">
    <location>
        <begin position="2080"/>
        <end position="2138"/>
    </location>
</feature>
<dbReference type="InterPro" id="IPR008929">
    <property type="entry name" value="Chondroitin_lyas"/>
</dbReference>
<comment type="subcellular location">
    <subcellularLocation>
        <location evidence="1">Cell envelope</location>
    </subcellularLocation>
</comment>
<dbReference type="PANTHER" id="PTHR43308:SF5">
    <property type="entry name" value="S-LAYER PROTEIN _ PEPTIDOGLYCAN ENDO-BETA-N-ACETYLGLUCOSAMINIDASE"/>
    <property type="match status" value="1"/>
</dbReference>